<protein>
    <recommendedName>
        <fullName evidence="10">Carcinoembryonic antigen-related cell adhesion molecule 1</fullName>
    </recommendedName>
</protein>
<name>A0A0U1LWN4_TALIS</name>
<dbReference type="Proteomes" id="UP000054383">
    <property type="component" value="Unassembled WGS sequence"/>
</dbReference>
<evidence type="ECO:0000313" key="9">
    <source>
        <dbReference type="Proteomes" id="UP000054383"/>
    </source>
</evidence>
<dbReference type="InterPro" id="IPR051694">
    <property type="entry name" value="Immunoregulatory_rcpt-like"/>
</dbReference>
<evidence type="ECO:0000256" key="6">
    <source>
        <dbReference type="SAM" id="Phobius"/>
    </source>
</evidence>
<keyword evidence="9" id="KW-1185">Reference proteome</keyword>
<feature type="region of interest" description="Disordered" evidence="5">
    <location>
        <begin position="238"/>
        <end position="274"/>
    </location>
</feature>
<feature type="compositionally biased region" description="Polar residues" evidence="5">
    <location>
        <begin position="331"/>
        <end position="348"/>
    </location>
</feature>
<dbReference type="PANTHER" id="PTHR15549">
    <property type="entry name" value="PAIRED IMMUNOGLOBULIN-LIKE TYPE 2 RECEPTOR"/>
    <property type="match status" value="1"/>
</dbReference>
<evidence type="ECO:0008006" key="10">
    <source>
        <dbReference type="Google" id="ProtNLM"/>
    </source>
</evidence>
<comment type="subcellular location">
    <subcellularLocation>
        <location evidence="1">Membrane</location>
        <topology evidence="1">Single-pass membrane protein</topology>
    </subcellularLocation>
</comment>
<accession>A0A0U1LWN4</accession>
<keyword evidence="3 6" id="KW-1133">Transmembrane helix</keyword>
<keyword evidence="2 6" id="KW-0812">Transmembrane</keyword>
<keyword evidence="7" id="KW-0732">Signal</keyword>
<dbReference type="STRING" id="28573.A0A0U1LWN4"/>
<dbReference type="OMA" id="TECYTIY"/>
<organism evidence="8 9">
    <name type="scientific">Talaromyces islandicus</name>
    <name type="common">Penicillium islandicum</name>
    <dbReference type="NCBI Taxonomy" id="28573"/>
    <lineage>
        <taxon>Eukaryota</taxon>
        <taxon>Fungi</taxon>
        <taxon>Dikarya</taxon>
        <taxon>Ascomycota</taxon>
        <taxon>Pezizomycotina</taxon>
        <taxon>Eurotiomycetes</taxon>
        <taxon>Eurotiomycetidae</taxon>
        <taxon>Eurotiales</taxon>
        <taxon>Trichocomaceae</taxon>
        <taxon>Talaromyces</taxon>
        <taxon>Talaromyces sect. Islandici</taxon>
    </lineage>
</organism>
<gene>
    <name evidence="8" type="ORF">PISL3812_03993</name>
</gene>
<feature type="signal peptide" evidence="7">
    <location>
        <begin position="1"/>
        <end position="24"/>
    </location>
</feature>
<dbReference type="PANTHER" id="PTHR15549:SF26">
    <property type="entry name" value="AXIAL BUDDING PATTERN PROTEIN 2-RELATED"/>
    <property type="match status" value="1"/>
</dbReference>
<dbReference type="EMBL" id="CVMT01000003">
    <property type="protein sequence ID" value="CRG86980.1"/>
    <property type="molecule type" value="Genomic_DNA"/>
</dbReference>
<proteinExistence type="predicted"/>
<keyword evidence="4 6" id="KW-0472">Membrane</keyword>
<evidence type="ECO:0000256" key="5">
    <source>
        <dbReference type="SAM" id="MobiDB-lite"/>
    </source>
</evidence>
<evidence type="ECO:0000256" key="3">
    <source>
        <dbReference type="ARBA" id="ARBA00022989"/>
    </source>
</evidence>
<feature type="chain" id="PRO_5018200968" description="Carcinoembryonic antigen-related cell adhesion molecule 1" evidence="7">
    <location>
        <begin position="25"/>
        <end position="389"/>
    </location>
</feature>
<evidence type="ECO:0000256" key="1">
    <source>
        <dbReference type="ARBA" id="ARBA00004167"/>
    </source>
</evidence>
<dbReference type="GO" id="GO:0016020">
    <property type="term" value="C:membrane"/>
    <property type="evidence" value="ECO:0007669"/>
    <property type="project" value="UniProtKB-SubCell"/>
</dbReference>
<evidence type="ECO:0000256" key="4">
    <source>
        <dbReference type="ARBA" id="ARBA00023136"/>
    </source>
</evidence>
<evidence type="ECO:0000256" key="2">
    <source>
        <dbReference type="ARBA" id="ARBA00022692"/>
    </source>
</evidence>
<feature type="transmembrane region" description="Helical" evidence="6">
    <location>
        <begin position="280"/>
        <end position="305"/>
    </location>
</feature>
<evidence type="ECO:0000313" key="8">
    <source>
        <dbReference type="EMBL" id="CRG86980.1"/>
    </source>
</evidence>
<dbReference type="GO" id="GO:0071944">
    <property type="term" value="C:cell periphery"/>
    <property type="evidence" value="ECO:0007669"/>
    <property type="project" value="UniProtKB-ARBA"/>
</dbReference>
<reference evidence="8 9" key="1">
    <citation type="submission" date="2015-04" db="EMBL/GenBank/DDBJ databases">
        <authorList>
            <person name="Syromyatnikov M.Y."/>
            <person name="Popov V.N."/>
        </authorList>
    </citation>
    <scope>NUCLEOTIDE SEQUENCE [LARGE SCALE GENOMIC DNA]</scope>
    <source>
        <strain evidence="8">WF-38-12</strain>
    </source>
</reference>
<feature type="region of interest" description="Disordered" evidence="5">
    <location>
        <begin position="315"/>
        <end position="389"/>
    </location>
</feature>
<feature type="compositionally biased region" description="Polar residues" evidence="5">
    <location>
        <begin position="315"/>
        <end position="324"/>
    </location>
</feature>
<evidence type="ECO:0000256" key="7">
    <source>
        <dbReference type="SAM" id="SignalP"/>
    </source>
</evidence>
<dbReference type="OrthoDB" id="5347452at2759"/>
<dbReference type="AlphaFoldDB" id="A0A0U1LWN4"/>
<sequence length="389" mass="40340">MRDVFRLSWRRYALGLVLPPMATAMLPPIPAATIRSHGNMLPKGPQPTASFDDNEFHAAVRRQASDSPSVPISLSTSFGPASLCGWIDGEAGNDVYCNNDEKCVFHAPNTAFGGMGGCCPNNDDIQCGFESICYDAAAISATPAILSSSDPFAMYCTDTSSAYCVTWFYTQLGISDYGCGTESSFDTVFTDASYTPTVTGADPIVMKVSVSYVPDDLLSTYADLLSTASTVSSDLGKATTSVVPSSTTTTTGPASTSAANTLPPTTSGAPPSGSSTPVGAIVGGAVGGVVGLGAIAGACFMFWLWMRKKRESSSVEMSTQSTNAPGGGYQSVPQYQHQSQGWDNSTVSEAGGSEIKKGPAEFYTPPPAPVEIGSDAVAELPASNPPSHR</sequence>